<dbReference type="WBParaSite" id="PSAMB.scaffold319size56836.g4736.t1">
    <property type="protein sequence ID" value="PSAMB.scaffold319size56836.g4736.t1"/>
    <property type="gene ID" value="PSAMB.scaffold319size56836.g4736"/>
</dbReference>
<dbReference type="PRINTS" id="PR00700">
    <property type="entry name" value="PRTYPHPHTASE"/>
</dbReference>
<feature type="domain" description="PDZ" evidence="4">
    <location>
        <begin position="176"/>
        <end position="248"/>
    </location>
</feature>
<evidence type="ECO:0000259" key="2">
    <source>
        <dbReference type="PROSITE" id="PS50055"/>
    </source>
</evidence>
<dbReference type="PANTHER" id="PTHR45706">
    <property type="entry name" value="TYROSINE-PROTEIN PHOSPHATASE"/>
    <property type="match status" value="1"/>
</dbReference>
<feature type="domain" description="Tyrosine specific protein phosphatases" evidence="3">
    <location>
        <begin position="485"/>
        <end position="559"/>
    </location>
</feature>
<sequence length="584" mass="64869">MEHAVTYCSMADAPSPSEIECFFDGADDSVFDDTEQVSVVPFCSSARRSSRRASTSSVHRSASMATSPVVSNGYRKSTGGPNGYTNGHHTTTNGHHAAPHHQQQQHHHHHPTSPLASNGKTNSSLSSQRSSMASRSSIGSHIQPTAATTNGGSPPRTRGSPPGVSPNCSTDDPLVIIRLRPDSQGRFGFNVKGGADQNYPIIVSRVAPGSAADKCYPKLNEGDQVLMINGRDVSQYTHDQIVRFIRSAREVHTGELTLTVRPNAYAGEEVDEPDFQYVPDTPHVADSVPRSDLLNQSLLLLKDAVESGAAVIQFEQLYRKKPGLTMNDCRLADNVNKNRYRDVLPYDATRVIIQKGGNGDYINASFVNMEIPASGIVNRYIAAQGPLPNTAGDFWHVIWEQLCTTIVMLTTTVERGRVKCHQYWPRPYETQEYNRLQVTCLREKETTHTAYREFSIRDKATKEERRVSQMQYMAWPDHGVPEDPRHFIDFVDEVRKARDGSVEPLLVHCSAGIGRTGVLMMMETAACLIEANEPVYALDIVRTMRDQRAQLIQNASQYKFVCEAILMAYNEGLVKPLAEYHKPR</sequence>
<dbReference type="GO" id="GO:0004725">
    <property type="term" value="F:protein tyrosine phosphatase activity"/>
    <property type="evidence" value="ECO:0007669"/>
    <property type="project" value="InterPro"/>
</dbReference>
<dbReference type="Gene3D" id="2.30.42.10">
    <property type="match status" value="1"/>
</dbReference>
<accession>A0A914W534</accession>
<feature type="compositionally biased region" description="Basic residues" evidence="1">
    <location>
        <begin position="97"/>
        <end position="111"/>
    </location>
</feature>
<feature type="compositionally biased region" description="Low complexity" evidence="1">
    <location>
        <begin position="83"/>
        <end position="96"/>
    </location>
</feature>
<organism evidence="5 6">
    <name type="scientific">Plectus sambesii</name>
    <dbReference type="NCBI Taxonomy" id="2011161"/>
    <lineage>
        <taxon>Eukaryota</taxon>
        <taxon>Metazoa</taxon>
        <taxon>Ecdysozoa</taxon>
        <taxon>Nematoda</taxon>
        <taxon>Chromadorea</taxon>
        <taxon>Plectida</taxon>
        <taxon>Plectina</taxon>
        <taxon>Plectoidea</taxon>
        <taxon>Plectidae</taxon>
        <taxon>Plectus</taxon>
    </lineage>
</organism>
<dbReference type="InterPro" id="IPR000387">
    <property type="entry name" value="Tyr_Pase_dom"/>
</dbReference>
<feature type="compositionally biased region" description="Low complexity" evidence="1">
    <location>
        <begin position="44"/>
        <end position="63"/>
    </location>
</feature>
<evidence type="ECO:0000256" key="1">
    <source>
        <dbReference type="SAM" id="MobiDB-lite"/>
    </source>
</evidence>
<dbReference type="PROSITE" id="PS50055">
    <property type="entry name" value="TYR_PHOSPHATASE_PTP"/>
    <property type="match status" value="1"/>
</dbReference>
<dbReference type="InterPro" id="IPR001478">
    <property type="entry name" value="PDZ"/>
</dbReference>
<dbReference type="SUPFAM" id="SSF52799">
    <property type="entry name" value="(Phosphotyrosine protein) phosphatases II"/>
    <property type="match status" value="1"/>
</dbReference>
<dbReference type="PROSITE" id="PS50056">
    <property type="entry name" value="TYR_PHOSPHATASE_2"/>
    <property type="match status" value="1"/>
</dbReference>
<dbReference type="PROSITE" id="PS00383">
    <property type="entry name" value="TYR_PHOSPHATASE_1"/>
    <property type="match status" value="1"/>
</dbReference>
<dbReference type="Pfam" id="PF00102">
    <property type="entry name" value="Y_phosphatase"/>
    <property type="match status" value="1"/>
</dbReference>
<dbReference type="Gene3D" id="3.90.190.10">
    <property type="entry name" value="Protein tyrosine phosphatase superfamily"/>
    <property type="match status" value="1"/>
</dbReference>
<dbReference type="InterPro" id="IPR000242">
    <property type="entry name" value="PTP_cat"/>
</dbReference>
<dbReference type="AlphaFoldDB" id="A0A914W534"/>
<proteinExistence type="predicted"/>
<dbReference type="SMART" id="SM00228">
    <property type="entry name" value="PDZ"/>
    <property type="match status" value="1"/>
</dbReference>
<evidence type="ECO:0000313" key="6">
    <source>
        <dbReference type="WBParaSite" id="PSAMB.scaffold319size56836.g4736.t1"/>
    </source>
</evidence>
<dbReference type="InterPro" id="IPR029021">
    <property type="entry name" value="Prot-tyrosine_phosphatase-like"/>
</dbReference>
<evidence type="ECO:0000259" key="4">
    <source>
        <dbReference type="PROSITE" id="PS50106"/>
    </source>
</evidence>
<dbReference type="Pfam" id="PF00595">
    <property type="entry name" value="PDZ"/>
    <property type="match status" value="1"/>
</dbReference>
<feature type="compositionally biased region" description="Low complexity" evidence="1">
    <location>
        <begin position="151"/>
        <end position="166"/>
    </location>
</feature>
<dbReference type="CDD" id="cd06706">
    <property type="entry name" value="PDZ_PTPN3-4-like"/>
    <property type="match status" value="1"/>
</dbReference>
<feature type="compositionally biased region" description="Low complexity" evidence="1">
    <location>
        <begin position="123"/>
        <end position="140"/>
    </location>
</feature>
<protein>
    <submittedName>
        <fullName evidence="6">Tyrosine-protein phosphatase 1</fullName>
    </submittedName>
</protein>
<dbReference type="InterPro" id="IPR036034">
    <property type="entry name" value="PDZ_sf"/>
</dbReference>
<reference evidence="6" key="1">
    <citation type="submission" date="2022-11" db="UniProtKB">
        <authorList>
            <consortium name="WormBaseParasite"/>
        </authorList>
    </citation>
    <scope>IDENTIFICATION</scope>
</reference>
<dbReference type="PROSITE" id="PS50106">
    <property type="entry name" value="PDZ"/>
    <property type="match status" value="1"/>
</dbReference>
<dbReference type="FunFam" id="2.30.42.10:FF:000045">
    <property type="entry name" value="Tyrosine-protein phosphatase non-receptor type"/>
    <property type="match status" value="1"/>
</dbReference>
<dbReference type="Proteomes" id="UP000887566">
    <property type="component" value="Unplaced"/>
</dbReference>
<name>A0A914W534_9BILA</name>
<feature type="region of interest" description="Disordered" evidence="1">
    <location>
        <begin position="44"/>
        <end position="172"/>
    </location>
</feature>
<dbReference type="SMART" id="SM00194">
    <property type="entry name" value="PTPc"/>
    <property type="match status" value="1"/>
</dbReference>
<keyword evidence="5" id="KW-1185">Reference proteome</keyword>
<dbReference type="SMART" id="SM00404">
    <property type="entry name" value="PTPc_motif"/>
    <property type="match status" value="1"/>
</dbReference>
<dbReference type="PANTHER" id="PTHR45706:SF4">
    <property type="entry name" value="TYROSINE-PROTEIN PHOSPHATASE"/>
    <property type="match status" value="1"/>
</dbReference>
<dbReference type="SUPFAM" id="SSF50156">
    <property type="entry name" value="PDZ domain-like"/>
    <property type="match status" value="1"/>
</dbReference>
<dbReference type="InterPro" id="IPR016130">
    <property type="entry name" value="Tyr_Pase_AS"/>
</dbReference>
<dbReference type="CDD" id="cd14541">
    <property type="entry name" value="PTPc-N3_4"/>
    <property type="match status" value="1"/>
</dbReference>
<dbReference type="InterPro" id="IPR003595">
    <property type="entry name" value="Tyr_Pase_cat"/>
</dbReference>
<evidence type="ECO:0000313" key="5">
    <source>
        <dbReference type="Proteomes" id="UP000887566"/>
    </source>
</evidence>
<feature type="domain" description="Tyrosine-protein phosphatase" evidence="2">
    <location>
        <begin position="310"/>
        <end position="568"/>
    </location>
</feature>
<evidence type="ECO:0000259" key="3">
    <source>
        <dbReference type="PROSITE" id="PS50056"/>
    </source>
</evidence>